<feature type="non-terminal residue" evidence="7">
    <location>
        <position position="1"/>
    </location>
</feature>
<accession>A0A929WW83</accession>
<evidence type="ECO:0000313" key="8">
    <source>
        <dbReference type="Proteomes" id="UP000759246"/>
    </source>
</evidence>
<comment type="subcellular location">
    <subcellularLocation>
        <location evidence="1">Cell membrane</location>
    </subcellularLocation>
</comment>
<dbReference type="GO" id="GO:0005886">
    <property type="term" value="C:plasma membrane"/>
    <property type="evidence" value="ECO:0007669"/>
    <property type="project" value="UniProtKB-SubCell"/>
</dbReference>
<dbReference type="EMBL" id="JABZGF010000303">
    <property type="protein sequence ID" value="MBF0967077.1"/>
    <property type="molecule type" value="Genomic_DNA"/>
</dbReference>
<comment type="caution">
    <text evidence="7">The sequence shown here is derived from an EMBL/GenBank/DDBJ whole genome shotgun (WGS) entry which is preliminary data.</text>
</comment>
<sequence length="179" mass="18792">FMDGFVDGVDAYNKAKGTSVQVLGWDKATQNGSFTQDFDNQTLGKEQAQQFISQGADIIMPVAGPVGLGAAAAAKADGNTLIIGVDSDWYEANPDYSSIVLTSVMKEIGAAVEQAITDSVSGNFTPEPYVGTLANGGVSIAPFHDFDSQVPNDIKQDLVTLTEKIKSGELTIESQAAPK</sequence>
<dbReference type="Gene3D" id="3.40.50.2300">
    <property type="match status" value="2"/>
</dbReference>
<evidence type="ECO:0000256" key="4">
    <source>
        <dbReference type="ARBA" id="ARBA00023136"/>
    </source>
</evidence>
<evidence type="ECO:0000256" key="2">
    <source>
        <dbReference type="ARBA" id="ARBA00022475"/>
    </source>
</evidence>
<dbReference type="PANTHER" id="PTHR34296:SF2">
    <property type="entry name" value="ABC TRANSPORTER GUANOSINE-BINDING PROTEIN NUPN"/>
    <property type="match status" value="1"/>
</dbReference>
<dbReference type="AlphaFoldDB" id="A0A929WW83"/>
<gene>
    <name evidence="7" type="ORF">HXK09_08000</name>
</gene>
<keyword evidence="3" id="KW-0732">Signal</keyword>
<keyword evidence="5" id="KW-0449">Lipoprotein</keyword>
<keyword evidence="2" id="KW-1003">Cell membrane</keyword>
<evidence type="ECO:0000256" key="3">
    <source>
        <dbReference type="ARBA" id="ARBA00022729"/>
    </source>
</evidence>
<organism evidence="7 8">
    <name type="scientific">Actinomyces bouchesdurhonensis</name>
    <dbReference type="NCBI Taxonomy" id="1852361"/>
    <lineage>
        <taxon>Bacteria</taxon>
        <taxon>Bacillati</taxon>
        <taxon>Actinomycetota</taxon>
        <taxon>Actinomycetes</taxon>
        <taxon>Actinomycetales</taxon>
        <taxon>Actinomycetaceae</taxon>
        <taxon>Actinomyces</taxon>
    </lineage>
</organism>
<feature type="domain" description="ABC transporter substrate-binding protein PnrA-like" evidence="6">
    <location>
        <begin position="2"/>
        <end position="174"/>
    </location>
</feature>
<proteinExistence type="predicted"/>
<dbReference type="Proteomes" id="UP000759246">
    <property type="component" value="Unassembled WGS sequence"/>
</dbReference>
<dbReference type="PANTHER" id="PTHR34296">
    <property type="entry name" value="TRANSCRIPTIONAL ACTIVATOR PROTEIN MED"/>
    <property type="match status" value="1"/>
</dbReference>
<evidence type="ECO:0000256" key="1">
    <source>
        <dbReference type="ARBA" id="ARBA00004236"/>
    </source>
</evidence>
<dbReference type="InterPro" id="IPR050957">
    <property type="entry name" value="BMP_lipoprotein"/>
</dbReference>
<name>A0A929WW83_9ACTO</name>
<keyword evidence="4" id="KW-0472">Membrane</keyword>
<evidence type="ECO:0000256" key="5">
    <source>
        <dbReference type="ARBA" id="ARBA00023288"/>
    </source>
</evidence>
<evidence type="ECO:0000259" key="6">
    <source>
        <dbReference type="Pfam" id="PF02608"/>
    </source>
</evidence>
<dbReference type="Pfam" id="PF02608">
    <property type="entry name" value="Bmp"/>
    <property type="match status" value="1"/>
</dbReference>
<protein>
    <submittedName>
        <fullName evidence="7">BMP family ABC transporter substrate-binding protein</fullName>
    </submittedName>
</protein>
<dbReference type="InterPro" id="IPR003760">
    <property type="entry name" value="PnrA-like"/>
</dbReference>
<evidence type="ECO:0000313" key="7">
    <source>
        <dbReference type="EMBL" id="MBF0967077.1"/>
    </source>
</evidence>
<reference evidence="7" key="1">
    <citation type="submission" date="2020-04" db="EMBL/GenBank/DDBJ databases">
        <title>Deep metagenomics examines the oral microbiome during advanced dental caries in children, revealing novel taxa and co-occurrences with host molecules.</title>
        <authorList>
            <person name="Baker J.L."/>
            <person name="Morton J.T."/>
            <person name="Dinis M."/>
            <person name="Alvarez R."/>
            <person name="Tran N.C."/>
            <person name="Knight R."/>
            <person name="Edlund A."/>
        </authorList>
    </citation>
    <scope>NUCLEOTIDE SEQUENCE</scope>
    <source>
        <strain evidence="7">JCVI_30_bin.13</strain>
    </source>
</reference>